<evidence type="ECO:0000313" key="3">
    <source>
        <dbReference type="Proteomes" id="UP000326198"/>
    </source>
</evidence>
<protein>
    <submittedName>
        <fullName evidence="2">Uncharacterized protein</fullName>
    </submittedName>
</protein>
<keyword evidence="1" id="KW-0472">Membrane</keyword>
<feature type="transmembrane region" description="Helical" evidence="1">
    <location>
        <begin position="14"/>
        <end position="32"/>
    </location>
</feature>
<dbReference type="EMBL" id="ML736177">
    <property type="protein sequence ID" value="KAE8380770.1"/>
    <property type="molecule type" value="Genomic_DNA"/>
</dbReference>
<evidence type="ECO:0000313" key="2">
    <source>
        <dbReference type="EMBL" id="KAE8380770.1"/>
    </source>
</evidence>
<proteinExistence type="predicted"/>
<keyword evidence="3" id="KW-1185">Reference proteome</keyword>
<sequence length="56" mass="6770">MWSWFQRVGVMRELALPLLCSFTMCFYTMFYCPPSRRLYYHVEASGARPRRFPSLL</sequence>
<reference evidence="2 3" key="1">
    <citation type="submission" date="2019-04" db="EMBL/GenBank/DDBJ databases">
        <title>Friends and foes A comparative genomics studyof 23 Aspergillus species from section Flavi.</title>
        <authorList>
            <consortium name="DOE Joint Genome Institute"/>
            <person name="Kjaerbolling I."/>
            <person name="Vesth T."/>
            <person name="Frisvad J.C."/>
            <person name="Nybo J.L."/>
            <person name="Theobald S."/>
            <person name="Kildgaard S."/>
            <person name="Isbrandt T."/>
            <person name="Kuo A."/>
            <person name="Sato A."/>
            <person name="Lyhne E.K."/>
            <person name="Kogle M.E."/>
            <person name="Wiebenga A."/>
            <person name="Kun R.S."/>
            <person name="Lubbers R.J."/>
            <person name="Makela M.R."/>
            <person name="Barry K."/>
            <person name="Chovatia M."/>
            <person name="Clum A."/>
            <person name="Daum C."/>
            <person name="Haridas S."/>
            <person name="He G."/>
            <person name="LaButti K."/>
            <person name="Lipzen A."/>
            <person name="Mondo S."/>
            <person name="Riley R."/>
            <person name="Salamov A."/>
            <person name="Simmons B.A."/>
            <person name="Magnuson J.K."/>
            <person name="Henrissat B."/>
            <person name="Mortensen U.H."/>
            <person name="Larsen T.O."/>
            <person name="Devries R.P."/>
            <person name="Grigoriev I.V."/>
            <person name="Machida M."/>
            <person name="Baker S.E."/>
            <person name="Andersen M.R."/>
        </authorList>
    </citation>
    <scope>NUCLEOTIDE SEQUENCE [LARGE SCALE GENOMIC DNA]</scope>
    <source>
        <strain evidence="2 3">IBT 29228</strain>
    </source>
</reference>
<evidence type="ECO:0000256" key="1">
    <source>
        <dbReference type="SAM" id="Phobius"/>
    </source>
</evidence>
<gene>
    <name evidence="2" type="ORF">BDV26DRAFT_256596</name>
</gene>
<organism evidence="2 3">
    <name type="scientific">Aspergillus bertholletiae</name>
    <dbReference type="NCBI Taxonomy" id="1226010"/>
    <lineage>
        <taxon>Eukaryota</taxon>
        <taxon>Fungi</taxon>
        <taxon>Dikarya</taxon>
        <taxon>Ascomycota</taxon>
        <taxon>Pezizomycotina</taxon>
        <taxon>Eurotiomycetes</taxon>
        <taxon>Eurotiomycetidae</taxon>
        <taxon>Eurotiales</taxon>
        <taxon>Aspergillaceae</taxon>
        <taxon>Aspergillus</taxon>
        <taxon>Aspergillus subgen. Circumdati</taxon>
    </lineage>
</organism>
<dbReference type="AlphaFoldDB" id="A0A5N7BG90"/>
<accession>A0A5N7BG90</accession>
<name>A0A5N7BG90_9EURO</name>
<keyword evidence="1" id="KW-0812">Transmembrane</keyword>
<dbReference type="Proteomes" id="UP000326198">
    <property type="component" value="Unassembled WGS sequence"/>
</dbReference>
<keyword evidence="1" id="KW-1133">Transmembrane helix</keyword>